<protein>
    <submittedName>
        <fullName evidence="4">TetR family transcriptional regulator</fullName>
    </submittedName>
</protein>
<organism evidence="4 5">
    <name type="scientific">Nocardiopsis codii</name>
    <dbReference type="NCBI Taxonomy" id="3065942"/>
    <lineage>
        <taxon>Bacteria</taxon>
        <taxon>Bacillati</taxon>
        <taxon>Actinomycetota</taxon>
        <taxon>Actinomycetes</taxon>
        <taxon>Streptosporangiales</taxon>
        <taxon>Nocardiopsidaceae</taxon>
        <taxon>Nocardiopsis</taxon>
    </lineage>
</organism>
<dbReference type="InterPro" id="IPR050109">
    <property type="entry name" value="HTH-type_TetR-like_transc_reg"/>
</dbReference>
<evidence type="ECO:0000313" key="4">
    <source>
        <dbReference type="EMBL" id="MEE2039233.1"/>
    </source>
</evidence>
<dbReference type="InterPro" id="IPR041583">
    <property type="entry name" value="TetR_C_31"/>
</dbReference>
<comment type="caution">
    <text evidence="4">The sequence shown here is derived from an EMBL/GenBank/DDBJ whole genome shotgun (WGS) entry which is preliminary data.</text>
</comment>
<feature type="DNA-binding region" description="H-T-H motif" evidence="2">
    <location>
        <begin position="34"/>
        <end position="53"/>
    </location>
</feature>
<feature type="domain" description="HTH tetR-type" evidence="3">
    <location>
        <begin position="11"/>
        <end position="71"/>
    </location>
</feature>
<dbReference type="PRINTS" id="PR00455">
    <property type="entry name" value="HTHTETR"/>
</dbReference>
<dbReference type="PANTHER" id="PTHR30055:SF226">
    <property type="entry name" value="HTH-TYPE TRANSCRIPTIONAL REGULATOR PKSA"/>
    <property type="match status" value="1"/>
</dbReference>
<evidence type="ECO:0000313" key="5">
    <source>
        <dbReference type="Proteomes" id="UP001356095"/>
    </source>
</evidence>
<reference evidence="4 5" key="1">
    <citation type="submission" date="2023-08" db="EMBL/GenBank/DDBJ databases">
        <authorList>
            <person name="Girao M."/>
            <person name="Carvalho M.F."/>
        </authorList>
    </citation>
    <scope>NUCLEOTIDE SEQUENCE [LARGE SCALE GENOMIC DNA]</scope>
    <source>
        <strain evidence="4 5">CT-R113</strain>
    </source>
</reference>
<dbReference type="PANTHER" id="PTHR30055">
    <property type="entry name" value="HTH-TYPE TRANSCRIPTIONAL REGULATOR RUTR"/>
    <property type="match status" value="1"/>
</dbReference>
<dbReference type="Pfam" id="PF17940">
    <property type="entry name" value="TetR_C_31"/>
    <property type="match status" value="1"/>
</dbReference>
<dbReference type="Gene3D" id="1.10.357.10">
    <property type="entry name" value="Tetracycline Repressor, domain 2"/>
    <property type="match status" value="1"/>
</dbReference>
<accession>A0ABU7KAG9</accession>
<evidence type="ECO:0000256" key="2">
    <source>
        <dbReference type="PROSITE-ProRule" id="PRU00335"/>
    </source>
</evidence>
<dbReference type="Pfam" id="PF00440">
    <property type="entry name" value="TetR_N"/>
    <property type="match status" value="1"/>
</dbReference>
<sequence length="187" mass="20649">MGGSRRVGNDPRRKDRILAAALEVIGERGVHRTTHRAIAQRAAVPLGSLTYHFDGLQAILEQAFAHLARTMSEHYGSRLAAARDREQACEAVVDLICGPEYATPRQFVLLFEMYSYANHNDAARKAVREWMAVSRNSLAAHFPPEACRALDAMVEGWSMHRHFERDGGGPDRDLVSAAVTAVADRLG</sequence>
<keyword evidence="5" id="KW-1185">Reference proteome</keyword>
<proteinExistence type="predicted"/>
<keyword evidence="1 2" id="KW-0238">DNA-binding</keyword>
<dbReference type="Proteomes" id="UP001356095">
    <property type="component" value="Unassembled WGS sequence"/>
</dbReference>
<gene>
    <name evidence="4" type="ORF">Q8791_18620</name>
</gene>
<dbReference type="InterPro" id="IPR009057">
    <property type="entry name" value="Homeodomain-like_sf"/>
</dbReference>
<dbReference type="SUPFAM" id="SSF46689">
    <property type="entry name" value="Homeodomain-like"/>
    <property type="match status" value="1"/>
</dbReference>
<dbReference type="PROSITE" id="PS50977">
    <property type="entry name" value="HTH_TETR_2"/>
    <property type="match status" value="1"/>
</dbReference>
<evidence type="ECO:0000259" key="3">
    <source>
        <dbReference type="PROSITE" id="PS50977"/>
    </source>
</evidence>
<dbReference type="EMBL" id="JAUZMY010000018">
    <property type="protein sequence ID" value="MEE2039233.1"/>
    <property type="molecule type" value="Genomic_DNA"/>
</dbReference>
<name>A0ABU7KAG9_9ACTN</name>
<evidence type="ECO:0000256" key="1">
    <source>
        <dbReference type="ARBA" id="ARBA00023125"/>
    </source>
</evidence>
<dbReference type="RefSeq" id="WP_330093009.1">
    <property type="nucleotide sequence ID" value="NZ_JAUZMY010000018.1"/>
</dbReference>
<dbReference type="InterPro" id="IPR001647">
    <property type="entry name" value="HTH_TetR"/>
</dbReference>